<protein>
    <submittedName>
        <fullName evidence="1">Uncharacterized protein</fullName>
    </submittedName>
</protein>
<reference evidence="1 2" key="1">
    <citation type="journal article" date="2021" name="Plant Biotechnol. J.">
        <title>Multi-omics assisted identification of the key and species-specific regulatory components of drought-tolerant mechanisms in Gossypium stocksii.</title>
        <authorList>
            <person name="Yu D."/>
            <person name="Ke L."/>
            <person name="Zhang D."/>
            <person name="Wu Y."/>
            <person name="Sun Y."/>
            <person name="Mei J."/>
            <person name="Sun J."/>
            <person name="Sun Y."/>
        </authorList>
    </citation>
    <scope>NUCLEOTIDE SEQUENCE [LARGE SCALE GENOMIC DNA]</scope>
    <source>
        <strain evidence="2">cv. E1</strain>
        <tissue evidence="1">Leaf</tissue>
    </source>
</reference>
<proteinExistence type="predicted"/>
<evidence type="ECO:0000313" key="2">
    <source>
        <dbReference type="Proteomes" id="UP000828251"/>
    </source>
</evidence>
<comment type="caution">
    <text evidence="1">The sequence shown here is derived from an EMBL/GenBank/DDBJ whole genome shotgun (WGS) entry which is preliminary data.</text>
</comment>
<dbReference type="Proteomes" id="UP000828251">
    <property type="component" value="Unassembled WGS sequence"/>
</dbReference>
<accession>A0A9D3U6A1</accession>
<dbReference type="AlphaFoldDB" id="A0A9D3U6A1"/>
<name>A0A9D3U6A1_9ROSI</name>
<organism evidence="1 2">
    <name type="scientific">Gossypium stocksii</name>
    <dbReference type="NCBI Taxonomy" id="47602"/>
    <lineage>
        <taxon>Eukaryota</taxon>
        <taxon>Viridiplantae</taxon>
        <taxon>Streptophyta</taxon>
        <taxon>Embryophyta</taxon>
        <taxon>Tracheophyta</taxon>
        <taxon>Spermatophyta</taxon>
        <taxon>Magnoliopsida</taxon>
        <taxon>eudicotyledons</taxon>
        <taxon>Gunneridae</taxon>
        <taxon>Pentapetalae</taxon>
        <taxon>rosids</taxon>
        <taxon>malvids</taxon>
        <taxon>Malvales</taxon>
        <taxon>Malvaceae</taxon>
        <taxon>Malvoideae</taxon>
        <taxon>Gossypium</taxon>
    </lineage>
</organism>
<evidence type="ECO:0000313" key="1">
    <source>
        <dbReference type="EMBL" id="KAH1030704.1"/>
    </source>
</evidence>
<sequence>MQNVIYFWKLQIISSIGVPLQGSVTVPDFTYPLLPSLGCLEASSVGLLFVEYRWGGKGQYGNAVDEWVQRFIATNIGVTDNLQLELWGVWEGLQPVNSLGITRLIMKQDVV</sequence>
<keyword evidence="2" id="KW-1185">Reference proteome</keyword>
<dbReference type="EMBL" id="JAIQCV010000013">
    <property type="protein sequence ID" value="KAH1030704.1"/>
    <property type="molecule type" value="Genomic_DNA"/>
</dbReference>
<gene>
    <name evidence="1" type="ORF">J1N35_042878</name>
</gene>